<evidence type="ECO:0000313" key="8">
    <source>
        <dbReference type="EMBL" id="KIC95680.1"/>
    </source>
</evidence>
<dbReference type="InterPro" id="IPR058245">
    <property type="entry name" value="NreC/VraR/RcsB-like_REC"/>
</dbReference>
<dbReference type="SUPFAM" id="SSF52172">
    <property type="entry name" value="CheY-like"/>
    <property type="match status" value="1"/>
</dbReference>
<evidence type="ECO:0000256" key="3">
    <source>
        <dbReference type="ARBA" id="ARBA00023125"/>
    </source>
</evidence>
<dbReference type="Proteomes" id="UP000031408">
    <property type="component" value="Unassembled WGS sequence"/>
</dbReference>
<dbReference type="STRING" id="1349421.OI18_05420"/>
<sequence length="208" mass="23678">MKSILLADDHGIVRSGIRLLLTDHFRFGRIDEASAEEEIAQCVKRWNYDLMMLDINMPNTDFPGLMHWLQAAAPAMRVIVFTMHSEQLFGVHALKLGAYGFLNKNASNEEIVTAIRNVLENRKYISPTLAQLIAENETGGRDLNPFSNLSPRELEIAMLLDKGHSLPEVCHLLNIQYSTGNTYKRRIFEKMGVTSILALTRLFQQYNQ</sequence>
<proteinExistence type="predicted"/>
<keyword evidence="1 5" id="KW-0597">Phosphoprotein</keyword>
<feature type="domain" description="Response regulatory" evidence="7">
    <location>
        <begin position="3"/>
        <end position="119"/>
    </location>
</feature>
<dbReference type="InterPro" id="IPR016032">
    <property type="entry name" value="Sig_transdc_resp-reg_C-effctor"/>
</dbReference>
<name>A0A0C1IN62_9BACT</name>
<dbReference type="SMART" id="SM00448">
    <property type="entry name" value="REC"/>
    <property type="match status" value="1"/>
</dbReference>
<evidence type="ECO:0000259" key="7">
    <source>
        <dbReference type="PROSITE" id="PS50110"/>
    </source>
</evidence>
<feature type="modified residue" description="4-aspartylphosphate" evidence="5">
    <location>
        <position position="54"/>
    </location>
</feature>
<dbReference type="GO" id="GO:0006355">
    <property type="term" value="P:regulation of DNA-templated transcription"/>
    <property type="evidence" value="ECO:0007669"/>
    <property type="project" value="InterPro"/>
</dbReference>
<dbReference type="CDD" id="cd17535">
    <property type="entry name" value="REC_NarL-like"/>
    <property type="match status" value="1"/>
</dbReference>
<accession>A0A0C1IN62</accession>
<evidence type="ECO:0000259" key="6">
    <source>
        <dbReference type="PROSITE" id="PS50043"/>
    </source>
</evidence>
<dbReference type="InterPro" id="IPR000792">
    <property type="entry name" value="Tscrpt_reg_LuxR_C"/>
</dbReference>
<dbReference type="OrthoDB" id="1013073at2"/>
<evidence type="ECO:0000256" key="5">
    <source>
        <dbReference type="PROSITE-ProRule" id="PRU00169"/>
    </source>
</evidence>
<evidence type="ECO:0000256" key="4">
    <source>
        <dbReference type="ARBA" id="ARBA00023163"/>
    </source>
</evidence>
<dbReference type="PROSITE" id="PS50043">
    <property type="entry name" value="HTH_LUXR_2"/>
    <property type="match status" value="1"/>
</dbReference>
<gene>
    <name evidence="8" type="ORF">OI18_05420</name>
</gene>
<evidence type="ECO:0008006" key="10">
    <source>
        <dbReference type="Google" id="ProtNLM"/>
    </source>
</evidence>
<dbReference type="AlphaFoldDB" id="A0A0C1IN62"/>
<keyword evidence="4" id="KW-0804">Transcription</keyword>
<dbReference type="RefSeq" id="WP_039137838.1">
    <property type="nucleotide sequence ID" value="NZ_JSVC01000005.1"/>
</dbReference>
<evidence type="ECO:0000256" key="2">
    <source>
        <dbReference type="ARBA" id="ARBA00023015"/>
    </source>
</evidence>
<feature type="domain" description="HTH luxR-type" evidence="6">
    <location>
        <begin position="142"/>
        <end position="207"/>
    </location>
</feature>
<evidence type="ECO:0000313" key="9">
    <source>
        <dbReference type="Proteomes" id="UP000031408"/>
    </source>
</evidence>
<dbReference type="SMART" id="SM00421">
    <property type="entry name" value="HTH_LUXR"/>
    <property type="match status" value="1"/>
</dbReference>
<dbReference type="Pfam" id="PF00072">
    <property type="entry name" value="Response_reg"/>
    <property type="match status" value="1"/>
</dbReference>
<dbReference type="InterPro" id="IPR039420">
    <property type="entry name" value="WalR-like"/>
</dbReference>
<dbReference type="Gene3D" id="3.40.50.2300">
    <property type="match status" value="1"/>
</dbReference>
<dbReference type="EMBL" id="JSVC01000005">
    <property type="protein sequence ID" value="KIC95680.1"/>
    <property type="molecule type" value="Genomic_DNA"/>
</dbReference>
<dbReference type="SUPFAM" id="SSF46894">
    <property type="entry name" value="C-terminal effector domain of the bipartite response regulators"/>
    <property type="match status" value="1"/>
</dbReference>
<dbReference type="GO" id="GO:0003677">
    <property type="term" value="F:DNA binding"/>
    <property type="evidence" value="ECO:0007669"/>
    <property type="project" value="UniProtKB-KW"/>
</dbReference>
<dbReference type="PROSITE" id="PS50110">
    <property type="entry name" value="RESPONSE_REGULATORY"/>
    <property type="match status" value="1"/>
</dbReference>
<dbReference type="InterPro" id="IPR001789">
    <property type="entry name" value="Sig_transdc_resp-reg_receiver"/>
</dbReference>
<keyword evidence="9" id="KW-1185">Reference proteome</keyword>
<keyword evidence="2" id="KW-0805">Transcription regulation</keyword>
<dbReference type="GO" id="GO:0000160">
    <property type="term" value="P:phosphorelay signal transduction system"/>
    <property type="evidence" value="ECO:0007669"/>
    <property type="project" value="InterPro"/>
</dbReference>
<comment type="caution">
    <text evidence="8">The sequence shown here is derived from an EMBL/GenBank/DDBJ whole genome shotgun (WGS) entry which is preliminary data.</text>
</comment>
<dbReference type="PANTHER" id="PTHR43214:SF41">
    <property type="entry name" value="NITRATE_NITRITE RESPONSE REGULATOR PROTEIN NARP"/>
    <property type="match status" value="1"/>
</dbReference>
<dbReference type="InterPro" id="IPR011006">
    <property type="entry name" value="CheY-like_superfamily"/>
</dbReference>
<reference evidence="8 9" key="1">
    <citation type="submission" date="2014-11" db="EMBL/GenBank/DDBJ databases">
        <title>Genome sequence of Flavihumibacter solisilvae 3-3.</title>
        <authorList>
            <person name="Zhou G."/>
            <person name="Li M."/>
            <person name="Wang G."/>
        </authorList>
    </citation>
    <scope>NUCLEOTIDE SEQUENCE [LARGE SCALE GENOMIC DNA]</scope>
    <source>
        <strain evidence="8 9">3-3</strain>
    </source>
</reference>
<evidence type="ECO:0000256" key="1">
    <source>
        <dbReference type="ARBA" id="ARBA00022553"/>
    </source>
</evidence>
<protein>
    <recommendedName>
        <fullName evidence="10">LuxR family transcriptional regulator</fullName>
    </recommendedName>
</protein>
<dbReference type="Pfam" id="PF00196">
    <property type="entry name" value="GerE"/>
    <property type="match status" value="1"/>
</dbReference>
<dbReference type="PANTHER" id="PTHR43214">
    <property type="entry name" value="TWO-COMPONENT RESPONSE REGULATOR"/>
    <property type="match status" value="1"/>
</dbReference>
<keyword evidence="3" id="KW-0238">DNA-binding</keyword>
<organism evidence="8 9">
    <name type="scientific">Flavihumibacter solisilvae</name>
    <dbReference type="NCBI Taxonomy" id="1349421"/>
    <lineage>
        <taxon>Bacteria</taxon>
        <taxon>Pseudomonadati</taxon>
        <taxon>Bacteroidota</taxon>
        <taxon>Chitinophagia</taxon>
        <taxon>Chitinophagales</taxon>
        <taxon>Chitinophagaceae</taxon>
        <taxon>Flavihumibacter</taxon>
    </lineage>
</organism>
<dbReference type="PRINTS" id="PR00038">
    <property type="entry name" value="HTHLUXR"/>
</dbReference>